<dbReference type="RefSeq" id="WP_119518221.1">
    <property type="nucleotide sequence ID" value="NZ_CATOWM010000013.1"/>
</dbReference>
<dbReference type="PROSITE" id="PS00217">
    <property type="entry name" value="SUGAR_TRANSPORT_2"/>
    <property type="match status" value="1"/>
</dbReference>
<dbReference type="PANTHER" id="PTHR23508">
    <property type="entry name" value="CARBOXYLIC ACID TRANSPORTER PROTEIN HOMOLOG"/>
    <property type="match status" value="1"/>
</dbReference>
<reference evidence="7" key="1">
    <citation type="submission" date="2019-11" db="EMBL/GenBank/DDBJ databases">
        <title>Genomes of ocular Pseudomonas aeruginosa isolates.</title>
        <authorList>
            <person name="Khan M."/>
            <person name="Rice S.A."/>
            <person name="Willcox M.D.P."/>
            <person name="Stapleton F."/>
        </authorList>
    </citation>
    <scope>NUCLEOTIDE SEQUENCE</scope>
    <source>
        <strain evidence="7">PA206</strain>
    </source>
</reference>
<comment type="subcellular location">
    <subcellularLocation>
        <location evidence="1">Membrane</location>
        <topology evidence="1">Multi-pass membrane protein</topology>
    </subcellularLocation>
</comment>
<evidence type="ECO:0000313" key="7">
    <source>
        <dbReference type="EMBL" id="MUI60443.1"/>
    </source>
</evidence>
<dbReference type="GO" id="GO:0046943">
    <property type="term" value="F:carboxylic acid transmembrane transporter activity"/>
    <property type="evidence" value="ECO:0007669"/>
    <property type="project" value="TreeGrafter"/>
</dbReference>
<dbReference type="GO" id="GO:0005886">
    <property type="term" value="C:plasma membrane"/>
    <property type="evidence" value="ECO:0007669"/>
    <property type="project" value="TreeGrafter"/>
</dbReference>
<organism evidence="7">
    <name type="scientific">Pseudomonas aeruginosa</name>
    <dbReference type="NCBI Taxonomy" id="287"/>
    <lineage>
        <taxon>Bacteria</taxon>
        <taxon>Pseudomonadati</taxon>
        <taxon>Pseudomonadota</taxon>
        <taxon>Gammaproteobacteria</taxon>
        <taxon>Pseudomonadales</taxon>
        <taxon>Pseudomonadaceae</taxon>
        <taxon>Pseudomonas</taxon>
    </lineage>
</organism>
<comment type="caution">
    <text evidence="7">The sequence shown here is derived from an EMBL/GenBank/DDBJ whole genome shotgun (WGS) entry which is preliminary data.</text>
</comment>
<feature type="transmembrane region" description="Helical" evidence="5">
    <location>
        <begin position="296"/>
        <end position="316"/>
    </location>
</feature>
<dbReference type="InterPro" id="IPR036259">
    <property type="entry name" value="MFS_trans_sf"/>
</dbReference>
<protein>
    <submittedName>
        <fullName evidence="7">MFS transporter</fullName>
    </submittedName>
</protein>
<dbReference type="Pfam" id="PF07690">
    <property type="entry name" value="MFS_1"/>
    <property type="match status" value="2"/>
</dbReference>
<feature type="domain" description="Major facilitator superfamily (MFS) profile" evidence="6">
    <location>
        <begin position="24"/>
        <end position="438"/>
    </location>
</feature>
<keyword evidence="4 5" id="KW-0472">Membrane</keyword>
<evidence type="ECO:0000256" key="2">
    <source>
        <dbReference type="ARBA" id="ARBA00022692"/>
    </source>
</evidence>
<feature type="transmembrane region" description="Helical" evidence="5">
    <location>
        <begin position="24"/>
        <end position="46"/>
    </location>
</feature>
<feature type="transmembrane region" description="Helical" evidence="5">
    <location>
        <begin position="174"/>
        <end position="198"/>
    </location>
</feature>
<proteinExistence type="predicted"/>
<feature type="transmembrane region" description="Helical" evidence="5">
    <location>
        <begin position="115"/>
        <end position="135"/>
    </location>
</feature>
<feature type="transmembrane region" description="Helical" evidence="5">
    <location>
        <begin position="58"/>
        <end position="78"/>
    </location>
</feature>
<dbReference type="InterPro" id="IPR011701">
    <property type="entry name" value="MFS"/>
</dbReference>
<keyword evidence="3 5" id="KW-1133">Transmembrane helix</keyword>
<evidence type="ECO:0000256" key="4">
    <source>
        <dbReference type="ARBA" id="ARBA00023136"/>
    </source>
</evidence>
<feature type="transmembrane region" description="Helical" evidence="5">
    <location>
        <begin position="348"/>
        <end position="375"/>
    </location>
</feature>
<evidence type="ECO:0000256" key="5">
    <source>
        <dbReference type="SAM" id="Phobius"/>
    </source>
</evidence>
<dbReference type="AlphaFoldDB" id="A0A6A9KBR6"/>
<dbReference type="InterPro" id="IPR005829">
    <property type="entry name" value="Sugar_transporter_CS"/>
</dbReference>
<name>A0A6A9KBR6_PSEAI</name>
<dbReference type="SUPFAM" id="SSF103473">
    <property type="entry name" value="MFS general substrate transporter"/>
    <property type="match status" value="1"/>
</dbReference>
<feature type="transmembrane region" description="Helical" evidence="5">
    <location>
        <begin position="323"/>
        <end position="342"/>
    </location>
</feature>
<accession>A0A6A9KBR6</accession>
<feature type="transmembrane region" description="Helical" evidence="5">
    <location>
        <begin position="90"/>
        <end position="109"/>
    </location>
</feature>
<dbReference type="InterPro" id="IPR020846">
    <property type="entry name" value="MFS_dom"/>
</dbReference>
<dbReference type="Gene3D" id="1.20.1250.20">
    <property type="entry name" value="MFS general substrate transporter like domains"/>
    <property type="match status" value="1"/>
</dbReference>
<evidence type="ECO:0000256" key="1">
    <source>
        <dbReference type="ARBA" id="ARBA00004141"/>
    </source>
</evidence>
<feature type="transmembrane region" description="Helical" evidence="5">
    <location>
        <begin position="259"/>
        <end position="276"/>
    </location>
</feature>
<dbReference type="PANTHER" id="PTHR23508:SF10">
    <property type="entry name" value="CARBOXYLIC ACID TRANSPORTER PROTEIN HOMOLOG"/>
    <property type="match status" value="1"/>
</dbReference>
<evidence type="ECO:0000256" key="3">
    <source>
        <dbReference type="ARBA" id="ARBA00022989"/>
    </source>
</evidence>
<keyword evidence="2 5" id="KW-0812">Transmembrane</keyword>
<dbReference type="CDD" id="cd17365">
    <property type="entry name" value="MFS_PcaK_like"/>
    <property type="match status" value="1"/>
</dbReference>
<sequence>MTRQTLRVTDVIDASPLSALQVRVLLLCFLVVLLDGFDMAVIGYVAPELLRDWNIERGQLVPVFAAGLFGMLLGNLALGPLADRHGRKRVLLLSLAIIAIGTLACAFAGSPTWLAMLRFLTGIGIGGVLPNSITLCSEYSPARRRTLLVMLSNSGFTLGLAMGGWLAAALLPSIGWQGLLLLGGLAPLLLLPVLALGLPESISFMADRAAYADRLRAVLGQIGGRRAWHAVRLVGDGATRGASSPASILFRDGHGLRTLMLWLSFFCCLLVFYLLANWLPTLLHEHGYERAQIANIAAMVPFGGVLGGVSMALLIDRMGAAKVLPPLCLLAAVALALAGAALEQGRALPAMALVFLVGFTLTGTLNNLGILAATLYPSQARATGVSWALGAGRVGSIIGSLSGAWLLAAAGGLQALFQCIALPVLCSALALLLMGGRRPLSPLPW</sequence>
<dbReference type="EMBL" id="WOAJ01000009">
    <property type="protein sequence ID" value="MUI60443.1"/>
    <property type="molecule type" value="Genomic_DNA"/>
</dbReference>
<feature type="transmembrane region" description="Helical" evidence="5">
    <location>
        <begin position="387"/>
        <end position="409"/>
    </location>
</feature>
<dbReference type="PROSITE" id="PS50850">
    <property type="entry name" value="MFS"/>
    <property type="match status" value="1"/>
</dbReference>
<feature type="transmembrane region" description="Helical" evidence="5">
    <location>
        <begin position="415"/>
        <end position="435"/>
    </location>
</feature>
<feature type="transmembrane region" description="Helical" evidence="5">
    <location>
        <begin position="147"/>
        <end position="168"/>
    </location>
</feature>
<evidence type="ECO:0000259" key="6">
    <source>
        <dbReference type="PROSITE" id="PS50850"/>
    </source>
</evidence>
<gene>
    <name evidence="7" type="ORF">GNQ20_21770</name>
</gene>